<accession>A0A1M6B1A5</accession>
<dbReference type="RefSeq" id="WP_073147939.1">
    <property type="nucleotide sequence ID" value="NZ_FQYY01000001.1"/>
</dbReference>
<reference evidence="1 2" key="1">
    <citation type="submission" date="2016-11" db="EMBL/GenBank/DDBJ databases">
        <authorList>
            <person name="Jaros S."/>
            <person name="Januszkiewicz K."/>
            <person name="Wedrychowicz H."/>
        </authorList>
    </citation>
    <scope>NUCLEOTIDE SEQUENCE [LARGE SCALE GENOMIC DNA]</scope>
    <source>
        <strain evidence="1 2">DSM 21425</strain>
    </source>
</reference>
<evidence type="ECO:0008006" key="3">
    <source>
        <dbReference type="Google" id="ProtNLM"/>
    </source>
</evidence>
<dbReference type="Proteomes" id="UP000184225">
    <property type="component" value="Unassembled WGS sequence"/>
</dbReference>
<sequence>MEVFIGHKQSKAPIAYAQIFLNHKIIGFSNSKGILDLNTKDLKKSDSIKLTAIGYRTNYLSIEKLSHKDSIFLDEEIQTLESVFIVDKALTAREIIEKAKKNILKNYKLDSLNFKIHKTETRTYEFEQFDIKAKKLTLILEKDNRKQFEERLEKYIDSMNNTTHLSRKSYTFLFKQLPYDRPKIKKIGDTKFFRTSHDPLSVITWSYTLEKALIPFLNTDLNYKVKSGAIPFERSYKVSDETNDNNEKNYFKKDWYQKNILNPLEYDFLKNSDDYDFFIEKTVQLDDNLYYHLSFSPERNHKKVEGQLFVSVEDFGLLKGNFQLVDGKSLENINLKLVLGAAIKKNKHEVTFGYIHKTNGKYIPKYFSIKNGEYNYLHRDYRMKFVNDKWLKANDKVTTTLLLEGQGLELTEITFEENH</sequence>
<organism evidence="1 2">
    <name type="scientific">Mesonia phycicola</name>
    <dbReference type="NCBI Taxonomy" id="579105"/>
    <lineage>
        <taxon>Bacteria</taxon>
        <taxon>Pseudomonadati</taxon>
        <taxon>Bacteroidota</taxon>
        <taxon>Flavobacteriia</taxon>
        <taxon>Flavobacteriales</taxon>
        <taxon>Flavobacteriaceae</taxon>
        <taxon>Mesonia</taxon>
    </lineage>
</organism>
<protein>
    <recommendedName>
        <fullName evidence="3">CarboxypepD_reg-like domain-containing protein</fullName>
    </recommendedName>
</protein>
<dbReference type="OrthoDB" id="1433475at2"/>
<dbReference type="AlphaFoldDB" id="A0A1M6B1A5"/>
<dbReference type="STRING" id="579105.SAMN04488096_101539"/>
<gene>
    <name evidence="1" type="ORF">SAMN04488096_101539</name>
</gene>
<dbReference type="EMBL" id="FQYY01000001">
    <property type="protein sequence ID" value="SHI42263.1"/>
    <property type="molecule type" value="Genomic_DNA"/>
</dbReference>
<keyword evidence="2" id="KW-1185">Reference proteome</keyword>
<name>A0A1M6B1A5_9FLAO</name>
<evidence type="ECO:0000313" key="2">
    <source>
        <dbReference type="Proteomes" id="UP000184225"/>
    </source>
</evidence>
<evidence type="ECO:0000313" key="1">
    <source>
        <dbReference type="EMBL" id="SHI42263.1"/>
    </source>
</evidence>
<proteinExistence type="predicted"/>